<dbReference type="GO" id="GO:0004000">
    <property type="term" value="F:adenosine deaminase activity"/>
    <property type="evidence" value="ECO:0007669"/>
    <property type="project" value="TreeGrafter"/>
</dbReference>
<dbReference type="Gene3D" id="3.20.20.140">
    <property type="entry name" value="Metal-dependent hydrolases"/>
    <property type="match status" value="1"/>
</dbReference>
<dbReference type="GO" id="GO:0046103">
    <property type="term" value="P:inosine biosynthetic process"/>
    <property type="evidence" value="ECO:0007669"/>
    <property type="project" value="TreeGrafter"/>
</dbReference>
<evidence type="ECO:0008006" key="5">
    <source>
        <dbReference type="Google" id="ProtNLM"/>
    </source>
</evidence>
<reference evidence="4" key="1">
    <citation type="submission" date="2023-09" db="UniProtKB">
        <authorList>
            <consortium name="Ensembl"/>
        </authorList>
    </citation>
    <scope>IDENTIFICATION</scope>
</reference>
<dbReference type="STRING" id="144197.ENSSPAP00000019784"/>
<dbReference type="GO" id="GO:0009117">
    <property type="term" value="P:nucleotide metabolic process"/>
    <property type="evidence" value="ECO:0007669"/>
    <property type="project" value="UniProtKB-KW"/>
</dbReference>
<accession>A0A3B5APT5</accession>
<dbReference type="SUPFAM" id="SSF51556">
    <property type="entry name" value="Metallo-dependent hydrolases"/>
    <property type="match status" value="1"/>
</dbReference>
<sequence>METGRGKYRLSALEEAKTLFLPQMDESDLLLNRPPDRIGHGTFLHPEVGGSQSLVDKVVKSNIPLELCLMSNVKGQTVPRFSKHHFNYWYQLGHPSEFVPMIKESFVQTCLKNISWQLPFLVLNHEDVWKLSQQATDCIFGPEDVKQKWKELHLQVLK</sequence>
<dbReference type="Ensembl" id="ENSSPAT00000020082.1">
    <property type="protein sequence ID" value="ENSSPAP00000019784.1"/>
    <property type="gene ID" value="ENSSPAG00000014923.1"/>
</dbReference>
<dbReference type="AlphaFoldDB" id="A0A3B5APT5"/>
<keyword evidence="2" id="KW-0862">Zinc</keyword>
<protein>
    <recommendedName>
        <fullName evidence="5">Adenosine deaminase domain-containing protein</fullName>
    </recommendedName>
</protein>
<proteinExistence type="inferred from homology"/>
<dbReference type="GO" id="GO:0006154">
    <property type="term" value="P:adenosine catabolic process"/>
    <property type="evidence" value="ECO:0007669"/>
    <property type="project" value="TreeGrafter"/>
</dbReference>
<keyword evidence="3" id="KW-0546">Nucleotide metabolism</keyword>
<name>A0A3B5APT5_9TELE</name>
<evidence type="ECO:0000313" key="4">
    <source>
        <dbReference type="Ensembl" id="ENSSPAP00000019784.1"/>
    </source>
</evidence>
<dbReference type="InterPro" id="IPR032466">
    <property type="entry name" value="Metal_Hydrolase"/>
</dbReference>
<evidence type="ECO:0000256" key="1">
    <source>
        <dbReference type="ARBA" id="ARBA00006676"/>
    </source>
</evidence>
<dbReference type="PANTHER" id="PTHR11409">
    <property type="entry name" value="ADENOSINE DEAMINASE"/>
    <property type="match status" value="1"/>
</dbReference>
<evidence type="ECO:0000256" key="2">
    <source>
        <dbReference type="ARBA" id="ARBA00022833"/>
    </source>
</evidence>
<organism evidence="4">
    <name type="scientific">Stegastes partitus</name>
    <name type="common">bicolor damselfish</name>
    <dbReference type="NCBI Taxonomy" id="144197"/>
    <lineage>
        <taxon>Eukaryota</taxon>
        <taxon>Metazoa</taxon>
        <taxon>Chordata</taxon>
        <taxon>Craniata</taxon>
        <taxon>Vertebrata</taxon>
        <taxon>Euteleostomi</taxon>
        <taxon>Actinopterygii</taxon>
        <taxon>Neopterygii</taxon>
        <taxon>Teleostei</taxon>
        <taxon>Neoteleostei</taxon>
        <taxon>Acanthomorphata</taxon>
        <taxon>Ovalentaria</taxon>
        <taxon>Pomacentridae</taxon>
        <taxon>Stegastes</taxon>
    </lineage>
</organism>
<dbReference type="InterPro" id="IPR006330">
    <property type="entry name" value="Ado/ade_deaminase"/>
</dbReference>
<evidence type="ECO:0000256" key="3">
    <source>
        <dbReference type="ARBA" id="ARBA00023080"/>
    </source>
</evidence>
<comment type="similarity">
    <text evidence="1">Belongs to the metallo-dependent hydrolases superfamily. Adenosine and AMP deaminases family.</text>
</comment>
<dbReference type="PANTHER" id="PTHR11409:SF42">
    <property type="entry name" value="ADENOSINE DEAMINASE-LIKE PROTEIN"/>
    <property type="match status" value="1"/>
</dbReference>